<organism evidence="1 2">
    <name type="scientific">Ambispora leptoticha</name>
    <dbReference type="NCBI Taxonomy" id="144679"/>
    <lineage>
        <taxon>Eukaryota</taxon>
        <taxon>Fungi</taxon>
        <taxon>Fungi incertae sedis</taxon>
        <taxon>Mucoromycota</taxon>
        <taxon>Glomeromycotina</taxon>
        <taxon>Glomeromycetes</taxon>
        <taxon>Archaeosporales</taxon>
        <taxon>Ambisporaceae</taxon>
        <taxon>Ambispora</taxon>
    </lineage>
</organism>
<gene>
    <name evidence="1" type="ORF">ALEPTO_LOCUS12359</name>
</gene>
<accession>A0A9N9I7K1</accession>
<dbReference type="AlphaFoldDB" id="A0A9N9I7K1"/>
<comment type="caution">
    <text evidence="1">The sequence shown here is derived from an EMBL/GenBank/DDBJ whole genome shotgun (WGS) entry which is preliminary data.</text>
</comment>
<dbReference type="EMBL" id="CAJVPS010027436">
    <property type="protein sequence ID" value="CAG8724002.1"/>
    <property type="molecule type" value="Genomic_DNA"/>
</dbReference>
<protein>
    <submittedName>
        <fullName evidence="1">10130_t:CDS:1</fullName>
    </submittedName>
</protein>
<feature type="non-terminal residue" evidence="1">
    <location>
        <position position="1"/>
    </location>
</feature>
<dbReference type="OrthoDB" id="10428316at2759"/>
<dbReference type="Proteomes" id="UP000789508">
    <property type="component" value="Unassembled WGS sequence"/>
</dbReference>
<keyword evidence="2" id="KW-1185">Reference proteome</keyword>
<reference evidence="1" key="1">
    <citation type="submission" date="2021-06" db="EMBL/GenBank/DDBJ databases">
        <authorList>
            <person name="Kallberg Y."/>
            <person name="Tangrot J."/>
            <person name="Rosling A."/>
        </authorList>
    </citation>
    <scope>NUCLEOTIDE SEQUENCE</scope>
    <source>
        <strain evidence="1">FL130A</strain>
    </source>
</reference>
<proteinExistence type="predicted"/>
<sequence>IQQLKQRMEDMERHYKYVSNLSPEQTNEHIKDIKNITRKKLDMAEKAESQKKYLFQTIEALTQSKNAFLWKNRDLVKV</sequence>
<name>A0A9N9I7K1_9GLOM</name>
<evidence type="ECO:0000313" key="2">
    <source>
        <dbReference type="Proteomes" id="UP000789508"/>
    </source>
</evidence>
<evidence type="ECO:0000313" key="1">
    <source>
        <dbReference type="EMBL" id="CAG8724002.1"/>
    </source>
</evidence>